<dbReference type="AlphaFoldDB" id="F0YGK4"/>
<name>F0YGK4_AURAN</name>
<evidence type="ECO:0000256" key="1">
    <source>
        <dbReference type="SAM" id="SignalP"/>
    </source>
</evidence>
<dbReference type="Proteomes" id="UP000002729">
    <property type="component" value="Unassembled WGS sequence"/>
</dbReference>
<organism evidence="3">
    <name type="scientific">Aureococcus anophagefferens</name>
    <name type="common">Harmful bloom alga</name>
    <dbReference type="NCBI Taxonomy" id="44056"/>
    <lineage>
        <taxon>Eukaryota</taxon>
        <taxon>Sar</taxon>
        <taxon>Stramenopiles</taxon>
        <taxon>Ochrophyta</taxon>
        <taxon>Pelagophyceae</taxon>
        <taxon>Pelagomonadales</taxon>
        <taxon>Pelagomonadaceae</taxon>
        <taxon>Aureococcus</taxon>
    </lineage>
</organism>
<reference evidence="2 3" key="1">
    <citation type="journal article" date="2011" name="Proc. Natl. Acad. Sci. U.S.A.">
        <title>Niche of harmful alga Aureococcus anophagefferens revealed through ecogenomics.</title>
        <authorList>
            <person name="Gobler C.J."/>
            <person name="Berry D.L."/>
            <person name="Dyhrman S.T."/>
            <person name="Wilhelm S.W."/>
            <person name="Salamov A."/>
            <person name="Lobanov A.V."/>
            <person name="Zhang Y."/>
            <person name="Collier J.L."/>
            <person name="Wurch L.L."/>
            <person name="Kustka A.B."/>
            <person name="Dill B.D."/>
            <person name="Shah M."/>
            <person name="VerBerkmoes N.C."/>
            <person name="Kuo A."/>
            <person name="Terry A."/>
            <person name="Pangilinan J."/>
            <person name="Lindquist E.A."/>
            <person name="Lucas S."/>
            <person name="Paulsen I.T."/>
            <person name="Hattenrath-Lehmann T.K."/>
            <person name="Talmage S.C."/>
            <person name="Walker E.A."/>
            <person name="Koch F."/>
            <person name="Burson A.M."/>
            <person name="Marcoval M.A."/>
            <person name="Tang Y.Z."/>
            <person name="Lecleir G.R."/>
            <person name="Coyne K.J."/>
            <person name="Berg G.M."/>
            <person name="Bertrand E.M."/>
            <person name="Saito M.A."/>
            <person name="Gladyshev V.N."/>
            <person name="Grigoriev I.V."/>
        </authorList>
    </citation>
    <scope>NUCLEOTIDE SEQUENCE [LARGE SCALE GENOMIC DNA]</scope>
    <source>
        <strain evidence="3">CCMP 1984</strain>
    </source>
</reference>
<protein>
    <submittedName>
        <fullName evidence="2">Uncharacterized protein</fullName>
    </submittedName>
</protein>
<feature type="chain" id="PRO_5012836153" evidence="1">
    <location>
        <begin position="16"/>
        <end position="235"/>
    </location>
</feature>
<accession>F0YGK4</accession>
<dbReference type="EMBL" id="GL833139">
    <property type="protein sequence ID" value="EGB05686.1"/>
    <property type="molecule type" value="Genomic_DNA"/>
</dbReference>
<evidence type="ECO:0000313" key="2">
    <source>
        <dbReference type="EMBL" id="EGB05686.1"/>
    </source>
</evidence>
<keyword evidence="1" id="KW-0732">Signal</keyword>
<dbReference type="InParanoid" id="F0YGK4"/>
<dbReference type="GeneID" id="20225677"/>
<gene>
    <name evidence="2" type="ORF">AURANDRAFT_66159</name>
</gene>
<proteinExistence type="predicted"/>
<sequence length="235" mass="25076">MKLIRALCVLAAAEAFVAPTPRRNPYATLAATSQQADAGKDEKAAKLPTIVDGGHPMFGKKLRVRGAKMSRSGADRFSNLRCFAEPGDPYASPLNYLLAHGDEVTCLDFKDFAGQTWVMHERSRQRRGLIPGHEADLGAVTEDHDRVRVERVSGLALDGIHAVRVVAEVAVDRAVSAAALPLVAVVLVLAREPVRLREVDLDVSSSGCESTVKSTTIGDAFSSSSECVRSIIAGA</sequence>
<dbReference type="KEGG" id="aaf:AURANDRAFT_66159"/>
<keyword evidence="3" id="KW-1185">Reference proteome</keyword>
<feature type="signal peptide" evidence="1">
    <location>
        <begin position="1"/>
        <end position="15"/>
    </location>
</feature>
<evidence type="ECO:0000313" key="3">
    <source>
        <dbReference type="Proteomes" id="UP000002729"/>
    </source>
</evidence>
<dbReference type="RefSeq" id="XP_009039527.1">
    <property type="nucleotide sequence ID" value="XM_009041279.1"/>
</dbReference>